<keyword evidence="7" id="KW-0406">Ion transport</keyword>
<feature type="domain" description="TonB-dependent receptor-like beta-barrel" evidence="14">
    <location>
        <begin position="301"/>
        <end position="791"/>
    </location>
</feature>
<evidence type="ECO:0000256" key="11">
    <source>
        <dbReference type="PROSITE-ProRule" id="PRU01360"/>
    </source>
</evidence>
<keyword evidence="2 11" id="KW-0813">Transport</keyword>
<keyword evidence="17" id="KW-1185">Reference proteome</keyword>
<dbReference type="InterPro" id="IPR039426">
    <property type="entry name" value="TonB-dep_rcpt-like"/>
</dbReference>
<comment type="caution">
    <text evidence="16">The sequence shown here is derived from an EMBL/GenBank/DDBJ whole genome shotgun (WGS) entry which is preliminary data.</text>
</comment>
<feature type="domain" description="TonB-dependent receptor plug" evidence="15">
    <location>
        <begin position="84"/>
        <end position="191"/>
    </location>
</feature>
<evidence type="ECO:0000256" key="8">
    <source>
        <dbReference type="ARBA" id="ARBA00023077"/>
    </source>
</evidence>
<dbReference type="InterPro" id="IPR012910">
    <property type="entry name" value="Plug_dom"/>
</dbReference>
<evidence type="ECO:0000256" key="9">
    <source>
        <dbReference type="ARBA" id="ARBA00023136"/>
    </source>
</evidence>
<dbReference type="Pfam" id="PF07715">
    <property type="entry name" value="Plug"/>
    <property type="match status" value="1"/>
</dbReference>
<proteinExistence type="inferred from homology"/>
<dbReference type="PANTHER" id="PTHR32552">
    <property type="entry name" value="FERRICHROME IRON RECEPTOR-RELATED"/>
    <property type="match status" value="1"/>
</dbReference>
<evidence type="ECO:0000259" key="14">
    <source>
        <dbReference type="Pfam" id="PF00593"/>
    </source>
</evidence>
<evidence type="ECO:0000256" key="6">
    <source>
        <dbReference type="ARBA" id="ARBA00023004"/>
    </source>
</evidence>
<dbReference type="InterPro" id="IPR000531">
    <property type="entry name" value="Beta-barrel_TonB"/>
</dbReference>
<keyword evidence="4" id="KW-0410">Iron transport</keyword>
<dbReference type="PANTHER" id="PTHR32552:SF81">
    <property type="entry name" value="TONB-DEPENDENT OUTER MEMBRANE RECEPTOR"/>
    <property type="match status" value="1"/>
</dbReference>
<dbReference type="Proteomes" id="UP000192342">
    <property type="component" value="Unassembled WGS sequence"/>
</dbReference>
<protein>
    <submittedName>
        <fullName evidence="16">TonB-dependent receptor plug</fullName>
    </submittedName>
</protein>
<evidence type="ECO:0000256" key="13">
    <source>
        <dbReference type="SAM" id="MobiDB-lite"/>
    </source>
</evidence>
<dbReference type="SUPFAM" id="SSF56935">
    <property type="entry name" value="Porins"/>
    <property type="match status" value="1"/>
</dbReference>
<evidence type="ECO:0000256" key="5">
    <source>
        <dbReference type="ARBA" id="ARBA00022692"/>
    </source>
</evidence>
<comment type="similarity">
    <text evidence="11 12">Belongs to the TonB-dependent receptor family.</text>
</comment>
<evidence type="ECO:0000256" key="7">
    <source>
        <dbReference type="ARBA" id="ARBA00023065"/>
    </source>
</evidence>
<evidence type="ECO:0000313" key="16">
    <source>
        <dbReference type="EMBL" id="ORE87095.1"/>
    </source>
</evidence>
<evidence type="ECO:0000256" key="1">
    <source>
        <dbReference type="ARBA" id="ARBA00004571"/>
    </source>
</evidence>
<keyword evidence="8 12" id="KW-0798">TonB box</keyword>
<feature type="compositionally biased region" description="Polar residues" evidence="13">
    <location>
        <begin position="36"/>
        <end position="45"/>
    </location>
</feature>
<keyword evidence="9 11" id="KW-0472">Membrane</keyword>
<reference evidence="16 17" key="1">
    <citation type="submission" date="2013-04" db="EMBL/GenBank/DDBJ databases">
        <title>Oceanococcus atlanticus 22II-S10r2 Genome Sequencing.</title>
        <authorList>
            <person name="Lai Q."/>
            <person name="Li G."/>
            <person name="Shao Z."/>
        </authorList>
    </citation>
    <scope>NUCLEOTIDE SEQUENCE [LARGE SCALE GENOMIC DNA]</scope>
    <source>
        <strain evidence="16 17">22II-S10r2</strain>
    </source>
</reference>
<keyword evidence="10 11" id="KW-0998">Cell outer membrane</keyword>
<sequence>MLLLPVAAVAEDELDALFGPPPTVASEQMPAGPAASETQVQNTSEPAPAASIQLAQPAPTAAPRQPRRQIEEIVVTAQKTEQSLSDVPVSVTALQGEFLKNNNVVNLTEASAYVPNVRVESTSPSSPQVFIRGFGTNTFNPSFEPSVGLVQDEIFYARGAYFTESMFDLERIEVLRGPQGTLFGKNTIAGVFNIVTRGAPEQGVEADLSYARNEWADDRLEAGVGARLSERWGVRLAALEDHRHGRLYNTTIDRYEDTLEQSAQRLRLDYQGDGRLDFGLVGQRSESQVHFWPRQLYELDDDTRSYLQNFDPQLEDNPHDFQTSFDYPGYMNKDSWSAAAHADLELGPMLNLAGLNTTVVLGVSKLHVDQYQDLDTSPADLLRLYGDTEDYQQYSAEWRFSGHGDAPWGQGLEFVAGLFAMQTDYHIVTGIEAGQDLASYALSNDGLQLLSGGAIAGIPFGGLGQLTGLLAPLLGPLVGGVIGQDRYEYDFDQRVQTYAAFAQLSWHLDAHWSITPGLRINREVKDIRAKGETQCRTKPLTQQCIVQLLVSGEDYQQFIEREEDNLSPKLSLMYRHDDDLSLFANWSRGYKSGGANAISFTDGELEYEPETATAWELGIKSHWLQRSLSLNATLYRMDFDDLQVLAFNSVFFDVTNAASAYSQGLELDAYWLTPYQPLNLAASVGWLDARYDRYVDAPAPVSDGVNAQQDLSGKTLAFAPRWAATLSPTLEYRLGQHEFTLGLNARYQAQQYTDTDLDPATRVPGHVLYSAHLRVAPPSQRWSVTLGAKNLSDKRVLNQAIDSALFPGTFLANQQPGRVVYGKFSLQW</sequence>
<dbReference type="STRING" id="1317117.ATO7_08647"/>
<evidence type="ECO:0000256" key="2">
    <source>
        <dbReference type="ARBA" id="ARBA00022448"/>
    </source>
</evidence>
<accession>A0A1Y1SDK9</accession>
<gene>
    <name evidence="16" type="ORF">ATO7_08647</name>
</gene>
<comment type="subcellular location">
    <subcellularLocation>
        <location evidence="1 11">Cell outer membrane</location>
        <topology evidence="1 11">Multi-pass membrane protein</topology>
    </subcellularLocation>
</comment>
<evidence type="ECO:0000313" key="17">
    <source>
        <dbReference type="Proteomes" id="UP000192342"/>
    </source>
</evidence>
<keyword evidence="16" id="KW-0675">Receptor</keyword>
<dbReference type="PROSITE" id="PS52016">
    <property type="entry name" value="TONB_DEPENDENT_REC_3"/>
    <property type="match status" value="1"/>
</dbReference>
<keyword evidence="5 11" id="KW-0812">Transmembrane</keyword>
<dbReference type="Pfam" id="PF00593">
    <property type="entry name" value="TonB_dep_Rec_b-barrel"/>
    <property type="match status" value="1"/>
</dbReference>
<evidence type="ECO:0000256" key="3">
    <source>
        <dbReference type="ARBA" id="ARBA00022452"/>
    </source>
</evidence>
<evidence type="ECO:0000256" key="10">
    <source>
        <dbReference type="ARBA" id="ARBA00023237"/>
    </source>
</evidence>
<dbReference type="EMBL" id="AQQV01000002">
    <property type="protein sequence ID" value="ORE87095.1"/>
    <property type="molecule type" value="Genomic_DNA"/>
</dbReference>
<name>A0A1Y1SDK9_9GAMM</name>
<organism evidence="16 17">
    <name type="scientific">Oceanococcus atlanticus</name>
    <dbReference type="NCBI Taxonomy" id="1317117"/>
    <lineage>
        <taxon>Bacteria</taxon>
        <taxon>Pseudomonadati</taxon>
        <taxon>Pseudomonadota</taxon>
        <taxon>Gammaproteobacteria</taxon>
        <taxon>Chromatiales</taxon>
        <taxon>Oceanococcaceae</taxon>
        <taxon>Oceanococcus</taxon>
    </lineage>
</organism>
<evidence type="ECO:0000259" key="15">
    <source>
        <dbReference type="Pfam" id="PF07715"/>
    </source>
</evidence>
<dbReference type="GO" id="GO:0009279">
    <property type="term" value="C:cell outer membrane"/>
    <property type="evidence" value="ECO:0007669"/>
    <property type="project" value="UniProtKB-SubCell"/>
</dbReference>
<feature type="region of interest" description="Disordered" evidence="13">
    <location>
        <begin position="18"/>
        <end position="49"/>
    </location>
</feature>
<evidence type="ECO:0000256" key="12">
    <source>
        <dbReference type="RuleBase" id="RU003357"/>
    </source>
</evidence>
<dbReference type="GO" id="GO:0006826">
    <property type="term" value="P:iron ion transport"/>
    <property type="evidence" value="ECO:0007669"/>
    <property type="project" value="UniProtKB-KW"/>
</dbReference>
<dbReference type="InterPro" id="IPR036942">
    <property type="entry name" value="Beta-barrel_TonB_sf"/>
</dbReference>
<keyword evidence="6" id="KW-0408">Iron</keyword>
<dbReference type="Gene3D" id="2.40.170.20">
    <property type="entry name" value="TonB-dependent receptor, beta-barrel domain"/>
    <property type="match status" value="2"/>
</dbReference>
<evidence type="ECO:0000256" key="4">
    <source>
        <dbReference type="ARBA" id="ARBA00022496"/>
    </source>
</evidence>
<dbReference type="AlphaFoldDB" id="A0A1Y1SDK9"/>
<keyword evidence="3 11" id="KW-1134">Transmembrane beta strand</keyword>